<keyword evidence="8" id="KW-0413">Isomerase</keyword>
<evidence type="ECO:0000256" key="4">
    <source>
        <dbReference type="ARBA" id="ARBA00023157"/>
    </source>
</evidence>
<dbReference type="EMBL" id="MWUU01000002">
    <property type="protein sequence ID" value="PCF56848.1"/>
    <property type="molecule type" value="Genomic_DNA"/>
</dbReference>
<evidence type="ECO:0000256" key="1">
    <source>
        <dbReference type="ARBA" id="ARBA00005791"/>
    </source>
</evidence>
<dbReference type="RefSeq" id="WP_096591434.1">
    <property type="nucleotide sequence ID" value="NZ_MWRM01000006.1"/>
</dbReference>
<dbReference type="GO" id="GO:0016853">
    <property type="term" value="F:isomerase activity"/>
    <property type="evidence" value="ECO:0007669"/>
    <property type="project" value="UniProtKB-KW"/>
</dbReference>
<keyword evidence="6" id="KW-0812">Transmembrane</keyword>
<proteinExistence type="inferred from homology"/>
<dbReference type="InterPro" id="IPR013766">
    <property type="entry name" value="Thioredoxin_domain"/>
</dbReference>
<evidence type="ECO:0000259" key="7">
    <source>
        <dbReference type="PROSITE" id="PS51352"/>
    </source>
</evidence>
<evidence type="ECO:0000256" key="3">
    <source>
        <dbReference type="ARBA" id="ARBA00023002"/>
    </source>
</evidence>
<protein>
    <submittedName>
        <fullName evidence="8">Protein-disulfide isomerase</fullName>
    </submittedName>
</protein>
<keyword evidence="3" id="KW-0560">Oxidoreductase</keyword>
<dbReference type="PANTHER" id="PTHR13887">
    <property type="entry name" value="GLUTATHIONE S-TRANSFERASE KAPPA"/>
    <property type="match status" value="1"/>
</dbReference>
<accession>A0A2A4H0D6</accession>
<organism evidence="8 9">
    <name type="scientific">Staphylococcus delphini</name>
    <dbReference type="NCBI Taxonomy" id="53344"/>
    <lineage>
        <taxon>Bacteria</taxon>
        <taxon>Bacillati</taxon>
        <taxon>Bacillota</taxon>
        <taxon>Bacilli</taxon>
        <taxon>Bacillales</taxon>
        <taxon>Staphylococcaceae</taxon>
        <taxon>Staphylococcus</taxon>
        <taxon>Staphylococcus intermedius group</taxon>
    </lineage>
</organism>
<dbReference type="PROSITE" id="PS51352">
    <property type="entry name" value="THIOREDOXIN_2"/>
    <property type="match status" value="1"/>
</dbReference>
<dbReference type="Gene3D" id="3.40.30.10">
    <property type="entry name" value="Glutaredoxin"/>
    <property type="match status" value="1"/>
</dbReference>
<gene>
    <name evidence="8" type="ORF">B5C08_02090</name>
</gene>
<dbReference type="Proteomes" id="UP000218335">
    <property type="component" value="Unassembled WGS sequence"/>
</dbReference>
<keyword evidence="6" id="KW-1133">Transmembrane helix</keyword>
<comment type="similarity">
    <text evidence="1">Belongs to the thioredoxin family. DsbA subfamily.</text>
</comment>
<keyword evidence="4" id="KW-1015">Disulfide bond</keyword>
<feature type="domain" description="Thioredoxin" evidence="7">
    <location>
        <begin position="35"/>
        <end position="228"/>
    </location>
</feature>
<evidence type="ECO:0000256" key="2">
    <source>
        <dbReference type="ARBA" id="ARBA00022729"/>
    </source>
</evidence>
<keyword evidence="5" id="KW-0676">Redox-active center</keyword>
<evidence type="ECO:0000313" key="9">
    <source>
        <dbReference type="Proteomes" id="UP000218335"/>
    </source>
</evidence>
<sequence length="229" mass="26256">MLKKNKWLIVFIVVVIVAGIFFSLATFKTSNKGNSGSSETLAAETQKQPTQGKKDSKVLLVEFGDFKCPYCGDFERNIKPKLEKEYIDNNKVEFRYVNVLIHGDESKIGAKAALAVNQYAPDKYWQFHHALFEQQPNNKDDVGSQHWLTDDLIQHQLQKLDLSEQERKQITAAYRDEKGEMAKRAQEDHTLAKKEEVPYVPALYVNGKQVEDETDFDAIKDEIDKALEE</sequence>
<keyword evidence="6" id="KW-0472">Membrane</keyword>
<dbReference type="GO" id="GO:0016491">
    <property type="term" value="F:oxidoreductase activity"/>
    <property type="evidence" value="ECO:0007669"/>
    <property type="project" value="UniProtKB-KW"/>
</dbReference>
<evidence type="ECO:0000256" key="5">
    <source>
        <dbReference type="ARBA" id="ARBA00023284"/>
    </source>
</evidence>
<evidence type="ECO:0000256" key="6">
    <source>
        <dbReference type="SAM" id="Phobius"/>
    </source>
</evidence>
<keyword evidence="2" id="KW-0732">Signal</keyword>
<dbReference type="AlphaFoldDB" id="A0A2A4H0D6"/>
<dbReference type="SUPFAM" id="SSF52833">
    <property type="entry name" value="Thioredoxin-like"/>
    <property type="match status" value="1"/>
</dbReference>
<dbReference type="Pfam" id="PF13462">
    <property type="entry name" value="Thioredoxin_4"/>
    <property type="match status" value="1"/>
</dbReference>
<reference evidence="8 9" key="1">
    <citation type="journal article" date="2017" name="PLoS ONE">
        <title>Development of a real-time PCR for detection of Staphylococcus pseudintermedius using a novel automated comparison of whole-genome sequences.</title>
        <authorList>
            <person name="Verstappen K.M."/>
            <person name="Huijbregts L."/>
            <person name="Spaninks M."/>
            <person name="Wagenaar J.A."/>
            <person name="Fluit A.C."/>
            <person name="Duim B."/>
        </authorList>
    </citation>
    <scope>NUCLEOTIDE SEQUENCE [LARGE SCALE GENOMIC DNA]</scope>
    <source>
        <strain evidence="8 9">215070706401-1</strain>
    </source>
</reference>
<evidence type="ECO:0000313" key="8">
    <source>
        <dbReference type="EMBL" id="PCF56848.1"/>
    </source>
</evidence>
<dbReference type="InterPro" id="IPR012336">
    <property type="entry name" value="Thioredoxin-like_fold"/>
</dbReference>
<comment type="caution">
    <text evidence="8">The sequence shown here is derived from an EMBL/GenBank/DDBJ whole genome shotgun (WGS) entry which is preliminary data.</text>
</comment>
<feature type="transmembrane region" description="Helical" evidence="6">
    <location>
        <begin position="7"/>
        <end position="27"/>
    </location>
</feature>
<dbReference type="InterPro" id="IPR036249">
    <property type="entry name" value="Thioredoxin-like_sf"/>
</dbReference>
<dbReference type="PANTHER" id="PTHR13887:SF14">
    <property type="entry name" value="DISULFIDE BOND FORMATION PROTEIN D"/>
    <property type="match status" value="1"/>
</dbReference>
<name>A0A2A4H0D6_9STAP</name>